<accession>A0A8K0CA84</accession>
<dbReference type="EMBL" id="VTPC01090897">
    <property type="protein sequence ID" value="KAF2880863.1"/>
    <property type="molecule type" value="Genomic_DNA"/>
</dbReference>
<evidence type="ECO:0000256" key="1">
    <source>
        <dbReference type="SAM" id="MobiDB-lite"/>
    </source>
</evidence>
<reference evidence="2" key="1">
    <citation type="submission" date="2019-08" db="EMBL/GenBank/DDBJ databases">
        <title>The genome of the North American firefly Photinus pyralis.</title>
        <authorList>
            <consortium name="Photinus pyralis genome working group"/>
            <person name="Fallon T.R."/>
            <person name="Sander Lower S.E."/>
            <person name="Weng J.-K."/>
        </authorList>
    </citation>
    <scope>NUCLEOTIDE SEQUENCE</scope>
    <source>
        <strain evidence="2">TRF0915ILg1</strain>
        <tissue evidence="2">Whole body</tissue>
    </source>
</reference>
<protein>
    <submittedName>
        <fullName evidence="2">Uncharacterized protein</fullName>
    </submittedName>
</protein>
<proteinExistence type="predicted"/>
<dbReference type="Proteomes" id="UP000801492">
    <property type="component" value="Unassembled WGS sequence"/>
</dbReference>
<name>A0A8K0CA84_IGNLU</name>
<sequence length="149" mass="17169">MDSRDDTLNILRREIPKDLLLLSRLLEKFKDNPNSPEFWQFNQNAHATFTYIYENIKLLDDLSKMSDNEYIRLEEILYREQMERKNERAILMFVKTSESESMPGPSGVSSLEASAAQNQEEAEVVQVPDTDDLLRLVIGSTNLSASHCL</sequence>
<comment type="caution">
    <text evidence="2">The sequence shown here is derived from an EMBL/GenBank/DDBJ whole genome shotgun (WGS) entry which is preliminary data.</text>
</comment>
<feature type="compositionally biased region" description="Low complexity" evidence="1">
    <location>
        <begin position="109"/>
        <end position="124"/>
    </location>
</feature>
<evidence type="ECO:0000313" key="2">
    <source>
        <dbReference type="EMBL" id="KAF2880863.1"/>
    </source>
</evidence>
<feature type="region of interest" description="Disordered" evidence="1">
    <location>
        <begin position="97"/>
        <end position="124"/>
    </location>
</feature>
<keyword evidence="3" id="KW-1185">Reference proteome</keyword>
<evidence type="ECO:0000313" key="3">
    <source>
        <dbReference type="Proteomes" id="UP000801492"/>
    </source>
</evidence>
<organism evidence="2 3">
    <name type="scientific">Ignelater luminosus</name>
    <name type="common">Cucubano</name>
    <name type="synonym">Pyrophorus luminosus</name>
    <dbReference type="NCBI Taxonomy" id="2038154"/>
    <lineage>
        <taxon>Eukaryota</taxon>
        <taxon>Metazoa</taxon>
        <taxon>Ecdysozoa</taxon>
        <taxon>Arthropoda</taxon>
        <taxon>Hexapoda</taxon>
        <taxon>Insecta</taxon>
        <taxon>Pterygota</taxon>
        <taxon>Neoptera</taxon>
        <taxon>Endopterygota</taxon>
        <taxon>Coleoptera</taxon>
        <taxon>Polyphaga</taxon>
        <taxon>Elateriformia</taxon>
        <taxon>Elateroidea</taxon>
        <taxon>Elateridae</taxon>
        <taxon>Agrypninae</taxon>
        <taxon>Pyrophorini</taxon>
        <taxon>Ignelater</taxon>
    </lineage>
</organism>
<dbReference type="AlphaFoldDB" id="A0A8K0CA84"/>
<gene>
    <name evidence="2" type="ORF">ILUMI_25308</name>
</gene>